<dbReference type="AlphaFoldDB" id="A0A1V9XPQ1"/>
<proteinExistence type="predicted"/>
<organism evidence="1 2">
    <name type="scientific">Tropilaelaps mercedesae</name>
    <dbReference type="NCBI Taxonomy" id="418985"/>
    <lineage>
        <taxon>Eukaryota</taxon>
        <taxon>Metazoa</taxon>
        <taxon>Ecdysozoa</taxon>
        <taxon>Arthropoda</taxon>
        <taxon>Chelicerata</taxon>
        <taxon>Arachnida</taxon>
        <taxon>Acari</taxon>
        <taxon>Parasitiformes</taxon>
        <taxon>Mesostigmata</taxon>
        <taxon>Gamasina</taxon>
        <taxon>Dermanyssoidea</taxon>
        <taxon>Laelapidae</taxon>
        <taxon>Tropilaelaps</taxon>
    </lineage>
</organism>
<evidence type="ECO:0000313" key="1">
    <source>
        <dbReference type="EMBL" id="OQR75474.1"/>
    </source>
</evidence>
<dbReference type="Proteomes" id="UP000192247">
    <property type="component" value="Unassembled WGS sequence"/>
</dbReference>
<keyword evidence="2" id="KW-1185">Reference proteome</keyword>
<feature type="non-terminal residue" evidence="1">
    <location>
        <position position="403"/>
    </location>
</feature>
<dbReference type="OrthoDB" id="542013at2759"/>
<comment type="caution">
    <text evidence="1">The sequence shown here is derived from an EMBL/GenBank/DDBJ whole genome shotgun (WGS) entry which is preliminary data.</text>
</comment>
<evidence type="ECO:0000313" key="2">
    <source>
        <dbReference type="Proteomes" id="UP000192247"/>
    </source>
</evidence>
<dbReference type="EMBL" id="MNPL01006319">
    <property type="protein sequence ID" value="OQR75474.1"/>
    <property type="molecule type" value="Genomic_DNA"/>
</dbReference>
<reference evidence="1 2" key="1">
    <citation type="journal article" date="2017" name="Gigascience">
        <title>Draft genome of the honey bee ectoparasitic mite, Tropilaelaps mercedesae, is shaped by the parasitic life history.</title>
        <authorList>
            <person name="Dong X."/>
            <person name="Armstrong S.D."/>
            <person name="Xia D."/>
            <person name="Makepeace B.L."/>
            <person name="Darby A.C."/>
            <person name="Kadowaki T."/>
        </authorList>
    </citation>
    <scope>NUCLEOTIDE SEQUENCE [LARGE SCALE GENOMIC DNA]</scope>
    <source>
        <strain evidence="1">Wuxi-XJTLU</strain>
    </source>
</reference>
<name>A0A1V9XPQ1_9ACAR</name>
<protein>
    <submittedName>
        <fullName evidence="1">Protein tyrosine phosphatase domain-containing protein 1-like</fullName>
    </submittedName>
</protein>
<sequence>MKSNRVSYILSKFLHFSDKKKKAFTLWQCLENQNKILHGLEQRHLRYVQPETTIQNLHPVLATPPKSDSTVSSADSENIELNNLAAFYQHFIGATYDNTVWRPATTPILTSAPSSAASQQQITEEEIMVSGLKGLLESTGLYSNVDSSDDSDVSDEEVYSNIVIINDTWPSAGAEANRGRQNLLEKNAIYRQLMASKAVGVTSQIADDSGSCANFGRTCLPLPFSGHLNKVAPISIEETHKYHEHSNTESNAPQVVELGRSLNEAFLQTNGDLNNYNYSEKEVERRKDASSEIPFFNGHQYAESGEASTSRQCALIIAKCLLFQHSDLQPSFWLFIQKYKRALNEDAGAWERLRNEPNPCVVSALLWAFLESALTEPVLSSAELTQIVLKPKQPASVLQTFPK</sequence>
<dbReference type="InParanoid" id="A0A1V9XPQ1"/>
<gene>
    <name evidence="1" type="ORF">BIW11_08394</name>
</gene>
<accession>A0A1V9XPQ1</accession>